<evidence type="ECO:0000256" key="2">
    <source>
        <dbReference type="ARBA" id="ARBA00023002"/>
    </source>
</evidence>
<accession>A0ABT4VUY4</accession>
<dbReference type="Proteomes" id="UP001148313">
    <property type="component" value="Unassembled WGS sequence"/>
</dbReference>
<dbReference type="InterPro" id="IPR036291">
    <property type="entry name" value="NAD(P)-bd_dom_sf"/>
</dbReference>
<dbReference type="NCBIfam" id="NF009466">
    <property type="entry name" value="PRK12826.1-2"/>
    <property type="match status" value="1"/>
</dbReference>
<dbReference type="PRINTS" id="PR00081">
    <property type="entry name" value="GDHRDH"/>
</dbReference>
<dbReference type="GO" id="GO:0004316">
    <property type="term" value="F:3-oxoacyl-[acyl-carrier-protein] reductase (NADPH) activity"/>
    <property type="evidence" value="ECO:0007669"/>
    <property type="project" value="UniProtKB-EC"/>
</dbReference>
<evidence type="ECO:0000256" key="1">
    <source>
        <dbReference type="ARBA" id="ARBA00006484"/>
    </source>
</evidence>
<dbReference type="PROSITE" id="PS00061">
    <property type="entry name" value="ADH_SHORT"/>
    <property type="match status" value="1"/>
</dbReference>
<proteinExistence type="inferred from homology"/>
<comment type="caution">
    <text evidence="3">The sequence shown here is derived from an EMBL/GenBank/DDBJ whole genome shotgun (WGS) entry which is preliminary data.</text>
</comment>
<keyword evidence="4" id="KW-1185">Reference proteome</keyword>
<dbReference type="EC" id="1.1.1.100" evidence="3"/>
<dbReference type="SUPFAM" id="SSF51735">
    <property type="entry name" value="NAD(P)-binding Rossmann-fold domains"/>
    <property type="match status" value="1"/>
</dbReference>
<dbReference type="Gene3D" id="3.40.50.720">
    <property type="entry name" value="NAD(P)-binding Rossmann-like Domain"/>
    <property type="match status" value="1"/>
</dbReference>
<dbReference type="Pfam" id="PF13561">
    <property type="entry name" value="adh_short_C2"/>
    <property type="match status" value="1"/>
</dbReference>
<dbReference type="PANTHER" id="PTHR42879:SF2">
    <property type="entry name" value="3-OXOACYL-[ACYL-CARRIER-PROTEIN] REDUCTASE FABG"/>
    <property type="match status" value="1"/>
</dbReference>
<organism evidence="3 4">
    <name type="scientific">Hoeflea poritis</name>
    <dbReference type="NCBI Taxonomy" id="2993659"/>
    <lineage>
        <taxon>Bacteria</taxon>
        <taxon>Pseudomonadati</taxon>
        <taxon>Pseudomonadota</taxon>
        <taxon>Alphaproteobacteria</taxon>
        <taxon>Hyphomicrobiales</taxon>
        <taxon>Rhizobiaceae</taxon>
        <taxon>Hoeflea</taxon>
    </lineage>
</organism>
<dbReference type="InterPro" id="IPR002347">
    <property type="entry name" value="SDR_fam"/>
</dbReference>
<keyword evidence="2 3" id="KW-0560">Oxidoreductase</keyword>
<evidence type="ECO:0000313" key="3">
    <source>
        <dbReference type="EMBL" id="MDA4848524.1"/>
    </source>
</evidence>
<dbReference type="InterPro" id="IPR020904">
    <property type="entry name" value="Sc_DH/Rdtase_CS"/>
</dbReference>
<dbReference type="PANTHER" id="PTHR42879">
    <property type="entry name" value="3-OXOACYL-(ACYL-CARRIER-PROTEIN) REDUCTASE"/>
    <property type="match status" value="1"/>
</dbReference>
<evidence type="ECO:0000313" key="4">
    <source>
        <dbReference type="Proteomes" id="UP001148313"/>
    </source>
</evidence>
<comment type="similarity">
    <text evidence="1">Belongs to the short-chain dehydrogenases/reductases (SDR) family.</text>
</comment>
<name>A0ABT4VUY4_9HYPH</name>
<dbReference type="EMBL" id="JAPJZH010000024">
    <property type="protein sequence ID" value="MDA4848524.1"/>
    <property type="molecule type" value="Genomic_DNA"/>
</dbReference>
<gene>
    <name evidence="3" type="primary">fabG</name>
    <name evidence="3" type="ORF">OOZ53_24415</name>
</gene>
<protein>
    <submittedName>
        <fullName evidence="3">3-oxoacyl-ACP reductase FabG</fullName>
        <ecNumber evidence="3">1.1.1.100</ecNumber>
    </submittedName>
</protein>
<dbReference type="RefSeq" id="WP_271092394.1">
    <property type="nucleotide sequence ID" value="NZ_JAPJZH010000024.1"/>
</dbReference>
<dbReference type="PRINTS" id="PR00080">
    <property type="entry name" value="SDRFAMILY"/>
</dbReference>
<dbReference type="NCBIfam" id="NF005559">
    <property type="entry name" value="PRK07231.1"/>
    <property type="match status" value="1"/>
</dbReference>
<sequence length="267" mass="28219">MSRSSQVSSIMKGSLTLPHRLQDQVAIVTGGGAGIGQGIAKTLAGAGAKVAIWDLDTAASKETVHKIETLGGRAVAFQADVTKAESIADAVNQTVSELGEPQILVNNAGFSRDRSFLEMSQEDWDSVLNVCLTSVFLVSQAVVARMIPSSYGRIINIASRASLGERKKANYSAAKAGVLGLTRAMSIELAPQGITVNAVSPGLIRTDRVMNMPTYADIDRRAKEHTPIKRPGEVSDIADCVLFLASPETGFISGEDIRVTGGRYSSV</sequence>
<dbReference type="InterPro" id="IPR050259">
    <property type="entry name" value="SDR"/>
</dbReference>
<reference evidence="3" key="1">
    <citation type="submission" date="2022-11" db="EMBL/GenBank/DDBJ databases">
        <title>Hoeflea poritis sp. nov., isolated from scleractinian coral Porites lutea.</title>
        <authorList>
            <person name="Zhang G."/>
            <person name="Wei Q."/>
            <person name="Cai L."/>
        </authorList>
    </citation>
    <scope>NUCLEOTIDE SEQUENCE</scope>
    <source>
        <strain evidence="3">E7-10</strain>
    </source>
</reference>